<reference evidence="2 3" key="1">
    <citation type="submission" date="2019-01" db="EMBL/GenBank/DDBJ databases">
        <title>Draft Genome and Complete Hox-Cluster Characterization of the Sterlet Sturgeon (Acipenser ruthenus).</title>
        <authorList>
            <person name="Wei Q."/>
        </authorList>
    </citation>
    <scope>NUCLEOTIDE SEQUENCE [LARGE SCALE GENOMIC DNA]</scope>
    <source>
        <strain evidence="2">WHYD16114868_AA</strain>
        <tissue evidence="2">Blood</tissue>
    </source>
</reference>
<organism evidence="2 3">
    <name type="scientific">Acipenser ruthenus</name>
    <name type="common">Sterlet sturgeon</name>
    <dbReference type="NCBI Taxonomy" id="7906"/>
    <lineage>
        <taxon>Eukaryota</taxon>
        <taxon>Metazoa</taxon>
        <taxon>Chordata</taxon>
        <taxon>Craniata</taxon>
        <taxon>Vertebrata</taxon>
        <taxon>Euteleostomi</taxon>
        <taxon>Actinopterygii</taxon>
        <taxon>Chondrostei</taxon>
        <taxon>Acipenseriformes</taxon>
        <taxon>Acipenseridae</taxon>
        <taxon>Acipenser</taxon>
    </lineage>
</organism>
<comment type="caution">
    <text evidence="2">The sequence shown here is derived from an EMBL/GenBank/DDBJ whole genome shotgun (WGS) entry which is preliminary data.</text>
</comment>
<feature type="compositionally biased region" description="Polar residues" evidence="1">
    <location>
        <begin position="62"/>
        <end position="71"/>
    </location>
</feature>
<name>A0A444UJ57_ACIRT</name>
<proteinExistence type="predicted"/>
<evidence type="ECO:0000313" key="2">
    <source>
        <dbReference type="EMBL" id="RXM35215.1"/>
    </source>
</evidence>
<dbReference type="EMBL" id="SCEB01214461">
    <property type="protein sequence ID" value="RXM35215.1"/>
    <property type="molecule type" value="Genomic_DNA"/>
</dbReference>
<gene>
    <name evidence="2" type="ORF">EOD39_13249</name>
</gene>
<feature type="region of interest" description="Disordered" evidence="1">
    <location>
        <begin position="51"/>
        <end position="71"/>
    </location>
</feature>
<dbReference type="AlphaFoldDB" id="A0A444UJ57"/>
<keyword evidence="3" id="KW-1185">Reference proteome</keyword>
<accession>A0A444UJ57</accession>
<dbReference type="Proteomes" id="UP000289886">
    <property type="component" value="Unassembled WGS sequence"/>
</dbReference>
<evidence type="ECO:0000256" key="1">
    <source>
        <dbReference type="SAM" id="MobiDB-lite"/>
    </source>
</evidence>
<sequence>MGPMQDPPLAQLGPTWSQWPQLTGAHVGSPVGAHSGHAGWVIIAFTRQFLDGSGEPKDGPGSDTTEMESNNSEVISVPGILQWLTGQAHKPILPNEKNDFSIHIKFNHDCQEENVSHKYHHFAYCAHEILQ</sequence>
<evidence type="ECO:0000313" key="3">
    <source>
        <dbReference type="Proteomes" id="UP000289886"/>
    </source>
</evidence>
<protein>
    <submittedName>
        <fullName evidence="2">Uncharacterized protein</fullName>
    </submittedName>
</protein>